<organism evidence="2">
    <name type="scientific">Arion vulgaris</name>
    <dbReference type="NCBI Taxonomy" id="1028688"/>
    <lineage>
        <taxon>Eukaryota</taxon>
        <taxon>Metazoa</taxon>
        <taxon>Spiralia</taxon>
        <taxon>Lophotrochozoa</taxon>
        <taxon>Mollusca</taxon>
        <taxon>Gastropoda</taxon>
        <taxon>Heterobranchia</taxon>
        <taxon>Euthyneura</taxon>
        <taxon>Panpulmonata</taxon>
        <taxon>Eupulmonata</taxon>
        <taxon>Stylommatophora</taxon>
        <taxon>Helicina</taxon>
        <taxon>Arionoidea</taxon>
        <taxon>Arionidae</taxon>
        <taxon>Arion</taxon>
    </lineage>
</organism>
<dbReference type="AlphaFoldDB" id="A0A0B7BRD9"/>
<dbReference type="Pfam" id="PF14529">
    <property type="entry name" value="Exo_endo_phos_2"/>
    <property type="match status" value="1"/>
</dbReference>
<evidence type="ECO:0000313" key="2">
    <source>
        <dbReference type="EMBL" id="CEK95533.1"/>
    </source>
</evidence>
<name>A0A0B7BRD9_9EUPU</name>
<dbReference type="GO" id="GO:0003824">
    <property type="term" value="F:catalytic activity"/>
    <property type="evidence" value="ECO:0007669"/>
    <property type="project" value="InterPro"/>
</dbReference>
<dbReference type="Gene3D" id="3.60.10.10">
    <property type="entry name" value="Endonuclease/exonuclease/phosphatase"/>
    <property type="match status" value="1"/>
</dbReference>
<accession>A0A0B7BRD9</accession>
<protein>
    <recommendedName>
        <fullName evidence="1">Endonuclease/exonuclease/phosphatase domain-containing protein</fullName>
    </recommendedName>
</protein>
<dbReference type="SUPFAM" id="SSF56219">
    <property type="entry name" value="DNase I-like"/>
    <property type="match status" value="1"/>
</dbReference>
<dbReference type="PANTHER" id="PTHR36688:SF2">
    <property type="entry name" value="ENDONUCLEASE_EXONUCLEASE_PHOSPHATASE DOMAIN-CONTAINING PROTEIN"/>
    <property type="match status" value="1"/>
</dbReference>
<feature type="domain" description="Endonuclease/exonuclease/phosphatase" evidence="1">
    <location>
        <begin position="64"/>
        <end position="174"/>
    </location>
</feature>
<dbReference type="InterPro" id="IPR052560">
    <property type="entry name" value="RdDP_mobile_element"/>
</dbReference>
<proteinExistence type="predicted"/>
<feature type="non-terminal residue" evidence="2">
    <location>
        <position position="259"/>
    </location>
</feature>
<dbReference type="InterPro" id="IPR005135">
    <property type="entry name" value="Endo/exonuclease/phosphatase"/>
</dbReference>
<reference evidence="2" key="1">
    <citation type="submission" date="2014-12" db="EMBL/GenBank/DDBJ databases">
        <title>Insight into the proteome of Arion vulgaris.</title>
        <authorList>
            <person name="Aradska J."/>
            <person name="Bulat T."/>
            <person name="Smidak R."/>
            <person name="Sarate P."/>
            <person name="Gangsoo J."/>
            <person name="Sialana F."/>
            <person name="Bilban M."/>
            <person name="Lubec G."/>
        </authorList>
    </citation>
    <scope>NUCLEOTIDE SEQUENCE</scope>
    <source>
        <tissue evidence="2">Skin</tissue>
    </source>
</reference>
<gene>
    <name evidence="2" type="primary">ORF207450</name>
</gene>
<dbReference type="InterPro" id="IPR036691">
    <property type="entry name" value="Endo/exonu/phosph_ase_sf"/>
</dbReference>
<dbReference type="EMBL" id="HACG01048668">
    <property type="protein sequence ID" value="CEK95533.1"/>
    <property type="molecule type" value="Transcribed_RNA"/>
</dbReference>
<sequence length="259" mass="29687">MHLQVDQTFIIRGYQCHKSDRQDRRKRGVLTLVKNNIHSIEKQTHMDGAEYQLLKLQTDSTNIQLLNYYCPNDKPQNLNTIQVPATNFIAAGDFNSYSQSWGYSHIDRRGEEVETWQDDPSLILISAPSDTPTFYSRRWHSSSTPDLSFSTSDISGLICREIGDQLGGSDHRPVFLTIRSVTINTSPAITRWNYKKANWELFKHQTTSLLSEIVVKDGDINKVVKDFNRCILLAAKEAIPRGCQRGYIPYWSSTLQKCQ</sequence>
<evidence type="ECO:0000259" key="1">
    <source>
        <dbReference type="Pfam" id="PF14529"/>
    </source>
</evidence>
<dbReference type="PANTHER" id="PTHR36688">
    <property type="entry name" value="ENDO/EXONUCLEASE/PHOSPHATASE DOMAIN-CONTAINING PROTEIN"/>
    <property type="match status" value="1"/>
</dbReference>